<dbReference type="GO" id="GO:0008233">
    <property type="term" value="F:peptidase activity"/>
    <property type="evidence" value="ECO:0007669"/>
    <property type="project" value="UniProtKB-KW"/>
</dbReference>
<dbReference type="RefSeq" id="WP_144229969.1">
    <property type="nucleotide sequence ID" value="NZ_CBCRVV010000007.1"/>
</dbReference>
<keyword evidence="4 8" id="KW-0812">Transmembrane</keyword>
<evidence type="ECO:0000313" key="9">
    <source>
        <dbReference type="EMBL" id="TSJ79428.1"/>
    </source>
</evidence>
<evidence type="ECO:0000256" key="6">
    <source>
        <dbReference type="ARBA" id="ARBA00022989"/>
    </source>
</evidence>
<protein>
    <submittedName>
        <fullName evidence="9">Exosortase/archaeosortase family protein</fullName>
    </submittedName>
</protein>
<evidence type="ECO:0000256" key="5">
    <source>
        <dbReference type="ARBA" id="ARBA00022801"/>
    </source>
</evidence>
<feature type="transmembrane region" description="Helical" evidence="8">
    <location>
        <begin position="170"/>
        <end position="187"/>
    </location>
</feature>
<evidence type="ECO:0000256" key="3">
    <source>
        <dbReference type="ARBA" id="ARBA00022670"/>
    </source>
</evidence>
<dbReference type="Proteomes" id="UP000315648">
    <property type="component" value="Unassembled WGS sequence"/>
</dbReference>
<proteinExistence type="predicted"/>
<keyword evidence="3" id="KW-0645">Protease</keyword>
<dbReference type="OrthoDB" id="7597370at2"/>
<evidence type="ECO:0000256" key="1">
    <source>
        <dbReference type="ARBA" id="ARBA00004651"/>
    </source>
</evidence>
<dbReference type="EMBL" id="VMBG01000001">
    <property type="protein sequence ID" value="TSJ79428.1"/>
    <property type="molecule type" value="Genomic_DNA"/>
</dbReference>
<feature type="transmembrane region" description="Helical" evidence="8">
    <location>
        <begin position="38"/>
        <end position="55"/>
    </location>
</feature>
<dbReference type="GO" id="GO:0006508">
    <property type="term" value="P:proteolysis"/>
    <property type="evidence" value="ECO:0007669"/>
    <property type="project" value="UniProtKB-KW"/>
</dbReference>
<evidence type="ECO:0000256" key="2">
    <source>
        <dbReference type="ARBA" id="ARBA00022475"/>
    </source>
</evidence>
<keyword evidence="2" id="KW-1003">Cell membrane</keyword>
<sequence length="264" mass="28959">MIRFFQTRAWVALALLAAGWPVLNWYALRLNDGSDEPWGLAALAAAALFAPWRGWREPLSPRRLAWLCGFLALYVVAFPWMPPLIRALLLVTALGLAASDRGFPAAWWGLLVLSLPVVATLQFYLGYPLRLLTTQLCVPLIALGGHTARAVGTTLHWAGERVVIDAPCSGIRMLWTGLFFAACLACWHRLDARRTFTLMRIAGLALFLANVVRATLLFFIETGLWSAPSGSHEGAGLLCFCLAAGVVLWIGERLAHRPHVHAIA</sequence>
<dbReference type="InterPro" id="IPR026392">
    <property type="entry name" value="Exo/Archaeosortase_dom"/>
</dbReference>
<feature type="transmembrane region" description="Helical" evidence="8">
    <location>
        <begin position="7"/>
        <end position="26"/>
    </location>
</feature>
<comment type="subcellular location">
    <subcellularLocation>
        <location evidence="1">Cell membrane</location>
        <topology evidence="1">Multi-pass membrane protein</topology>
    </subcellularLocation>
</comment>
<dbReference type="NCBIfam" id="TIGR04178">
    <property type="entry name" value="exo_archaeo"/>
    <property type="match status" value="1"/>
</dbReference>
<keyword evidence="6 8" id="KW-1133">Transmembrane helix</keyword>
<dbReference type="InterPro" id="IPR019127">
    <property type="entry name" value="Exosortase"/>
</dbReference>
<gene>
    <name evidence="9" type="ORF">FPL22_09110</name>
</gene>
<feature type="transmembrane region" description="Helical" evidence="8">
    <location>
        <begin position="199"/>
        <end position="220"/>
    </location>
</feature>
<feature type="transmembrane region" description="Helical" evidence="8">
    <location>
        <begin position="105"/>
        <end position="125"/>
    </location>
</feature>
<feature type="transmembrane region" description="Helical" evidence="8">
    <location>
        <begin position="232"/>
        <end position="251"/>
    </location>
</feature>
<dbReference type="AlphaFoldDB" id="A0A556QS13"/>
<name>A0A556QS13_9BACT</name>
<reference evidence="9 10" key="1">
    <citation type="submission" date="2019-07" db="EMBL/GenBank/DDBJ databases">
        <title>Description of 53C-WASEF.</title>
        <authorList>
            <person name="Pitt A."/>
            <person name="Hahn M.W."/>
        </authorList>
    </citation>
    <scope>NUCLEOTIDE SEQUENCE [LARGE SCALE GENOMIC DNA]</scope>
    <source>
        <strain evidence="9 10">53C-WASEF</strain>
    </source>
</reference>
<keyword evidence="10" id="KW-1185">Reference proteome</keyword>
<organism evidence="9 10">
    <name type="scientific">Rariglobus hedericola</name>
    <dbReference type="NCBI Taxonomy" id="2597822"/>
    <lineage>
        <taxon>Bacteria</taxon>
        <taxon>Pseudomonadati</taxon>
        <taxon>Verrucomicrobiota</taxon>
        <taxon>Opitutia</taxon>
        <taxon>Opitutales</taxon>
        <taxon>Opitutaceae</taxon>
        <taxon>Rariglobus</taxon>
    </lineage>
</organism>
<feature type="transmembrane region" description="Helical" evidence="8">
    <location>
        <begin position="64"/>
        <end position="85"/>
    </location>
</feature>
<evidence type="ECO:0000256" key="8">
    <source>
        <dbReference type="SAM" id="Phobius"/>
    </source>
</evidence>
<evidence type="ECO:0000256" key="7">
    <source>
        <dbReference type="ARBA" id="ARBA00023136"/>
    </source>
</evidence>
<dbReference type="GO" id="GO:0005886">
    <property type="term" value="C:plasma membrane"/>
    <property type="evidence" value="ECO:0007669"/>
    <property type="project" value="UniProtKB-SubCell"/>
</dbReference>
<dbReference type="Pfam" id="PF09721">
    <property type="entry name" value="Exosortase_EpsH"/>
    <property type="match status" value="1"/>
</dbReference>
<evidence type="ECO:0000256" key="4">
    <source>
        <dbReference type="ARBA" id="ARBA00022692"/>
    </source>
</evidence>
<accession>A0A556QS13</accession>
<evidence type="ECO:0000313" key="10">
    <source>
        <dbReference type="Proteomes" id="UP000315648"/>
    </source>
</evidence>
<keyword evidence="5" id="KW-0378">Hydrolase</keyword>
<comment type="caution">
    <text evidence="9">The sequence shown here is derived from an EMBL/GenBank/DDBJ whole genome shotgun (WGS) entry which is preliminary data.</text>
</comment>
<feature type="transmembrane region" description="Helical" evidence="8">
    <location>
        <begin position="137"/>
        <end position="158"/>
    </location>
</feature>
<keyword evidence="7 8" id="KW-0472">Membrane</keyword>